<dbReference type="GO" id="GO:0046872">
    <property type="term" value="F:metal ion binding"/>
    <property type="evidence" value="ECO:0007669"/>
    <property type="project" value="UniProtKB-KW"/>
</dbReference>
<dbReference type="InterPro" id="IPR005839">
    <property type="entry name" value="Methylthiotransferase"/>
</dbReference>
<evidence type="ECO:0000256" key="3">
    <source>
        <dbReference type="ARBA" id="ARBA00022490"/>
    </source>
</evidence>
<feature type="domain" description="MTTase N-terminal" evidence="15">
    <location>
        <begin position="35"/>
        <end position="151"/>
    </location>
</feature>
<dbReference type="HAMAP" id="MF_01864">
    <property type="entry name" value="tRNA_metthiotr_MiaB"/>
    <property type="match status" value="1"/>
</dbReference>
<evidence type="ECO:0000259" key="15">
    <source>
        <dbReference type="PROSITE" id="PS51449"/>
    </source>
</evidence>
<dbReference type="InterPro" id="IPR013848">
    <property type="entry name" value="Methylthiotransferase_N"/>
</dbReference>
<dbReference type="InterPro" id="IPR002792">
    <property type="entry name" value="TRAM_dom"/>
</dbReference>
<name>A0A934X0I7_9BACT</name>
<feature type="domain" description="TRAM" evidence="14">
    <location>
        <begin position="426"/>
        <end position="489"/>
    </location>
</feature>
<keyword evidence="8 13" id="KW-0411">Iron-sulfur</keyword>
<feature type="binding site" evidence="13">
    <location>
        <position position="44"/>
    </location>
    <ligand>
        <name>[4Fe-4S] cluster</name>
        <dbReference type="ChEBI" id="CHEBI:49883"/>
        <label>1</label>
    </ligand>
</feature>
<dbReference type="FunFam" id="3.40.50.12160:FF:000003">
    <property type="entry name" value="CDK5 regulatory subunit-associated protein 1"/>
    <property type="match status" value="1"/>
</dbReference>
<dbReference type="SFLD" id="SFLDF00413">
    <property type="entry name" value="CDK5RAP1"/>
    <property type="match status" value="1"/>
</dbReference>
<dbReference type="InterPro" id="IPR038135">
    <property type="entry name" value="Methylthiotransferase_N_sf"/>
</dbReference>
<dbReference type="InterPro" id="IPR006638">
    <property type="entry name" value="Elp3/MiaA/NifB-like_rSAM"/>
</dbReference>
<dbReference type="InterPro" id="IPR023404">
    <property type="entry name" value="rSAM_horseshoe"/>
</dbReference>
<evidence type="ECO:0000256" key="4">
    <source>
        <dbReference type="ARBA" id="ARBA00022679"/>
    </source>
</evidence>
<feature type="domain" description="Radical SAM core" evidence="16">
    <location>
        <begin position="175"/>
        <end position="423"/>
    </location>
</feature>
<evidence type="ECO:0000259" key="14">
    <source>
        <dbReference type="PROSITE" id="PS50926"/>
    </source>
</evidence>
<keyword evidence="13" id="KW-0819">tRNA processing</keyword>
<dbReference type="InterPro" id="IPR007197">
    <property type="entry name" value="rSAM"/>
</dbReference>
<feature type="binding site" evidence="13">
    <location>
        <position position="114"/>
    </location>
    <ligand>
        <name>[4Fe-4S] cluster</name>
        <dbReference type="ChEBI" id="CHEBI:49883"/>
        <label>1</label>
    </ligand>
</feature>
<comment type="caution">
    <text evidence="17">The sequence shown here is derived from an EMBL/GenBank/DDBJ whole genome shotgun (WGS) entry which is preliminary data.</text>
</comment>
<evidence type="ECO:0000256" key="1">
    <source>
        <dbReference type="ARBA" id="ARBA00003234"/>
    </source>
</evidence>
<dbReference type="Gene3D" id="3.40.50.12160">
    <property type="entry name" value="Methylthiotransferase, N-terminal domain"/>
    <property type="match status" value="1"/>
</dbReference>
<dbReference type="PROSITE" id="PS51449">
    <property type="entry name" value="MTTASE_N"/>
    <property type="match status" value="1"/>
</dbReference>
<sequence length="491" mass="56450">MSELIKDLDILFEDKKTEEACGIQVSKEENTGKNRKLYIESYGCQMNFSDSEIVSSIMKDNGFDTTSDFNNADVIFLNTCSIREKAELTVRKRLTDFQKAKSNKPGLQIGVLGCMAERLKTKLLEEEKLVDLVAGPDAYRDLPNLVKTVDDGEKAVNTFLSREETYADISPVRLNSNGISALISIMRGCDNMCSFCVVPFTRGRERSRDPHSIVKEAQDLYDKGYREVTLLGQNVDSYKWSEVLNNKAQLEKIERKEEVDIVNFANLLEMVAKVSPDLRVRFSTSHPKDITDEVLYTIKKYDNICNYIHLPAQSGNSRILKMMNRTYTREWYINRVDAIRNILGEECGISSDMISGFCSETEEEHKDTLTLMDYVKFDFSYMFYYSERPGTLAEKKYEDDIPLETKKRRLQEIIDKQRFYSLERNQLDLNKVHEVLVEGFSKRSEEHLQGRNSANKVVIFPKENFKKGDYVNVLVEECTGATLLGKAIDKK</sequence>
<dbReference type="SUPFAM" id="SSF102114">
    <property type="entry name" value="Radical SAM enzymes"/>
    <property type="match status" value="1"/>
</dbReference>
<evidence type="ECO:0000256" key="13">
    <source>
        <dbReference type="HAMAP-Rule" id="MF_01864"/>
    </source>
</evidence>
<accession>A0A934X0I7</accession>
<comment type="subunit">
    <text evidence="13">Monomer.</text>
</comment>
<evidence type="ECO:0000256" key="8">
    <source>
        <dbReference type="ARBA" id="ARBA00023014"/>
    </source>
</evidence>
<dbReference type="SMART" id="SM00729">
    <property type="entry name" value="Elp3"/>
    <property type="match status" value="1"/>
</dbReference>
<dbReference type="SFLD" id="SFLDG01082">
    <property type="entry name" value="B12-binding_domain_containing"/>
    <property type="match status" value="1"/>
</dbReference>
<dbReference type="PANTHER" id="PTHR43020:SF2">
    <property type="entry name" value="MITOCHONDRIAL TRNA METHYLTHIOTRANSFERASE CDK5RAP1"/>
    <property type="match status" value="1"/>
</dbReference>
<dbReference type="EMBL" id="JAEQBW010000007">
    <property type="protein sequence ID" value="MBK6266252.1"/>
    <property type="molecule type" value="Genomic_DNA"/>
</dbReference>
<dbReference type="Pfam" id="PF01938">
    <property type="entry name" value="TRAM"/>
    <property type="match status" value="1"/>
</dbReference>
<feature type="binding site" evidence="13">
    <location>
        <position position="189"/>
    </location>
    <ligand>
        <name>[4Fe-4S] cluster</name>
        <dbReference type="ChEBI" id="CHEBI:49883"/>
        <label>2</label>
        <note>4Fe-4S-S-AdoMet</note>
    </ligand>
</feature>
<dbReference type="Pfam" id="PF04055">
    <property type="entry name" value="Radical_SAM"/>
    <property type="match status" value="1"/>
</dbReference>
<dbReference type="GO" id="GO:0051539">
    <property type="term" value="F:4 iron, 4 sulfur cluster binding"/>
    <property type="evidence" value="ECO:0007669"/>
    <property type="project" value="UniProtKB-UniRule"/>
</dbReference>
<dbReference type="PROSITE" id="PS51918">
    <property type="entry name" value="RADICAL_SAM"/>
    <property type="match status" value="1"/>
</dbReference>
<evidence type="ECO:0000259" key="16">
    <source>
        <dbReference type="PROSITE" id="PS51918"/>
    </source>
</evidence>
<proteinExistence type="inferred from homology"/>
<feature type="binding site" evidence="13">
    <location>
        <position position="196"/>
    </location>
    <ligand>
        <name>[4Fe-4S] cluster</name>
        <dbReference type="ChEBI" id="CHEBI:49883"/>
        <label>2</label>
        <note>4Fe-4S-S-AdoMet</note>
    </ligand>
</feature>
<comment type="function">
    <text evidence="1 13">Catalyzes the methylthiolation of N6-(dimethylallyl)adenosine (i(6)A), leading to the formation of 2-methylthio-N6-(dimethylallyl)adenosine (ms(2)i(6)A) at position 37 in tRNAs that read codons beginning with uridine.</text>
</comment>
<feature type="binding site" evidence="13">
    <location>
        <position position="80"/>
    </location>
    <ligand>
        <name>[4Fe-4S] cluster</name>
        <dbReference type="ChEBI" id="CHEBI:49883"/>
        <label>1</label>
    </ligand>
</feature>
<dbReference type="GO" id="GO:0035597">
    <property type="term" value="F:tRNA-2-methylthio-N(6)-dimethylallyladenosine(37) synthase activity"/>
    <property type="evidence" value="ECO:0007669"/>
    <property type="project" value="UniProtKB-EC"/>
</dbReference>
<comment type="similarity">
    <text evidence="13">Belongs to the methylthiotransferase family. MiaB subfamily.</text>
</comment>
<comment type="cofactor">
    <cofactor evidence="13">
        <name>[4Fe-4S] cluster</name>
        <dbReference type="ChEBI" id="CHEBI:49883"/>
    </cofactor>
    <text evidence="13">Binds 2 [4Fe-4S] clusters. One cluster is coordinated with 3 cysteines and an exchangeable S-adenosyl-L-methionine.</text>
</comment>
<dbReference type="EC" id="2.8.4.3" evidence="9 13"/>
<dbReference type="NCBIfam" id="TIGR01574">
    <property type="entry name" value="miaB-methiolase"/>
    <property type="match status" value="1"/>
</dbReference>
<dbReference type="Proteomes" id="UP000611723">
    <property type="component" value="Unassembled WGS sequence"/>
</dbReference>
<dbReference type="PROSITE" id="PS50926">
    <property type="entry name" value="TRAM"/>
    <property type="match status" value="1"/>
</dbReference>
<evidence type="ECO:0000256" key="10">
    <source>
        <dbReference type="ARBA" id="ARBA00068570"/>
    </source>
</evidence>
<comment type="catalytic activity">
    <reaction evidence="13">
        <text>N(6)-dimethylallyladenosine(37) in tRNA + (sulfur carrier)-SH + AH2 + 2 S-adenosyl-L-methionine = 2-methylsulfanyl-N(6)-dimethylallyladenosine(37) in tRNA + (sulfur carrier)-H + 5'-deoxyadenosine + L-methionine + A + S-adenosyl-L-homocysteine + 2 H(+)</text>
        <dbReference type="Rhea" id="RHEA:37067"/>
        <dbReference type="Rhea" id="RHEA-COMP:10375"/>
        <dbReference type="Rhea" id="RHEA-COMP:10376"/>
        <dbReference type="Rhea" id="RHEA-COMP:14737"/>
        <dbReference type="Rhea" id="RHEA-COMP:14739"/>
        <dbReference type="ChEBI" id="CHEBI:13193"/>
        <dbReference type="ChEBI" id="CHEBI:15378"/>
        <dbReference type="ChEBI" id="CHEBI:17319"/>
        <dbReference type="ChEBI" id="CHEBI:17499"/>
        <dbReference type="ChEBI" id="CHEBI:29917"/>
        <dbReference type="ChEBI" id="CHEBI:57844"/>
        <dbReference type="ChEBI" id="CHEBI:57856"/>
        <dbReference type="ChEBI" id="CHEBI:59789"/>
        <dbReference type="ChEBI" id="CHEBI:64428"/>
        <dbReference type="ChEBI" id="CHEBI:74415"/>
        <dbReference type="ChEBI" id="CHEBI:74417"/>
        <dbReference type="EC" id="2.8.4.3"/>
    </reaction>
</comment>
<dbReference type="AlphaFoldDB" id="A0A934X0I7"/>
<dbReference type="InterPro" id="IPR058240">
    <property type="entry name" value="rSAM_sf"/>
</dbReference>
<evidence type="ECO:0000256" key="11">
    <source>
        <dbReference type="ARBA" id="ARBA00080698"/>
    </source>
</evidence>
<keyword evidence="7 13" id="KW-0408">Iron</keyword>
<feature type="binding site" evidence="13">
    <location>
        <position position="193"/>
    </location>
    <ligand>
        <name>[4Fe-4S] cluster</name>
        <dbReference type="ChEBI" id="CHEBI:49883"/>
        <label>2</label>
        <note>4Fe-4S-S-AdoMet</note>
    </ligand>
</feature>
<keyword evidence="18" id="KW-1185">Reference proteome</keyword>
<keyword evidence="5 13" id="KW-0949">S-adenosyl-L-methionine</keyword>
<evidence type="ECO:0000256" key="12">
    <source>
        <dbReference type="ARBA" id="ARBA00081141"/>
    </source>
</evidence>
<dbReference type="RefSeq" id="WP_201431935.1">
    <property type="nucleotide sequence ID" value="NZ_JAEQBW010000007.1"/>
</dbReference>
<protein>
    <recommendedName>
        <fullName evidence="10 13">tRNA-2-methylthio-N(6)-dimethylallyladenosine synthase</fullName>
        <ecNumber evidence="9 13">2.8.4.3</ecNumber>
    </recommendedName>
    <alternativeName>
        <fullName evidence="12 13">(Dimethylallyl)adenosine tRNA methylthiotransferase MiaB</fullName>
    </alternativeName>
    <alternativeName>
        <fullName evidence="11 13">tRNA-i(6)A37 methylthiotransferase</fullName>
    </alternativeName>
</protein>
<dbReference type="SFLD" id="SFLDG01061">
    <property type="entry name" value="methylthiotransferase"/>
    <property type="match status" value="2"/>
</dbReference>
<keyword evidence="4 13" id="KW-0808">Transferase</keyword>
<dbReference type="SFLD" id="SFLDF00273">
    <property type="entry name" value="(dimethylallyl)adenosine_tRNA"/>
    <property type="match status" value="1"/>
</dbReference>
<gene>
    <name evidence="13 17" type="primary">miaB</name>
    <name evidence="17" type="ORF">JKA74_14495</name>
</gene>
<evidence type="ECO:0000256" key="5">
    <source>
        <dbReference type="ARBA" id="ARBA00022691"/>
    </source>
</evidence>
<dbReference type="CDD" id="cd01335">
    <property type="entry name" value="Radical_SAM"/>
    <property type="match status" value="1"/>
</dbReference>
<keyword evidence="3 13" id="KW-0963">Cytoplasm</keyword>
<evidence type="ECO:0000256" key="6">
    <source>
        <dbReference type="ARBA" id="ARBA00022723"/>
    </source>
</evidence>
<dbReference type="InterPro" id="IPR006463">
    <property type="entry name" value="MiaB_methiolase"/>
</dbReference>
<dbReference type="GO" id="GO:0005829">
    <property type="term" value="C:cytosol"/>
    <property type="evidence" value="ECO:0007669"/>
    <property type="project" value="TreeGrafter"/>
</dbReference>
<dbReference type="Gene3D" id="3.80.30.20">
    <property type="entry name" value="tm_1862 like domain"/>
    <property type="match status" value="1"/>
</dbReference>
<comment type="subcellular location">
    <subcellularLocation>
        <location evidence="13">Cytoplasm</location>
    </subcellularLocation>
</comment>
<reference evidence="17" key="1">
    <citation type="submission" date="2021-01" db="EMBL/GenBank/DDBJ databases">
        <title>Marivirga aurantiaca sp. nov., isolated from intertidal surface sediments.</title>
        <authorList>
            <person name="Zhang M."/>
        </authorList>
    </citation>
    <scope>NUCLEOTIDE SEQUENCE</scope>
    <source>
        <strain evidence="17">S37H4</strain>
    </source>
</reference>
<evidence type="ECO:0000256" key="2">
    <source>
        <dbReference type="ARBA" id="ARBA00022485"/>
    </source>
</evidence>
<dbReference type="SFLD" id="SFLDS00029">
    <property type="entry name" value="Radical_SAM"/>
    <property type="match status" value="2"/>
</dbReference>
<dbReference type="FunFam" id="3.80.30.20:FF:000001">
    <property type="entry name" value="tRNA-2-methylthio-N(6)-dimethylallyladenosine synthase 2"/>
    <property type="match status" value="1"/>
</dbReference>
<evidence type="ECO:0000313" key="18">
    <source>
        <dbReference type="Proteomes" id="UP000611723"/>
    </source>
</evidence>
<keyword evidence="2 13" id="KW-0004">4Fe-4S</keyword>
<dbReference type="Pfam" id="PF00919">
    <property type="entry name" value="UPF0004"/>
    <property type="match status" value="1"/>
</dbReference>
<dbReference type="NCBIfam" id="TIGR00089">
    <property type="entry name" value="MiaB/RimO family radical SAM methylthiotransferase"/>
    <property type="match status" value="1"/>
</dbReference>
<organism evidence="17 18">
    <name type="scientific">Marivirga aurantiaca</name>
    <dbReference type="NCBI Taxonomy" id="2802615"/>
    <lineage>
        <taxon>Bacteria</taxon>
        <taxon>Pseudomonadati</taxon>
        <taxon>Bacteroidota</taxon>
        <taxon>Cytophagia</taxon>
        <taxon>Cytophagales</taxon>
        <taxon>Marivirgaceae</taxon>
        <taxon>Marivirga</taxon>
    </lineage>
</organism>
<evidence type="ECO:0000256" key="9">
    <source>
        <dbReference type="ARBA" id="ARBA00033765"/>
    </source>
</evidence>
<dbReference type="InterPro" id="IPR020612">
    <property type="entry name" value="Methylthiotransferase_CS"/>
</dbReference>
<dbReference type="PROSITE" id="PS01278">
    <property type="entry name" value="MTTASE_RADICAL"/>
    <property type="match status" value="1"/>
</dbReference>
<dbReference type="PANTHER" id="PTHR43020">
    <property type="entry name" value="CDK5 REGULATORY SUBUNIT-ASSOCIATED PROTEIN 1"/>
    <property type="match status" value="1"/>
</dbReference>
<evidence type="ECO:0000256" key="7">
    <source>
        <dbReference type="ARBA" id="ARBA00023004"/>
    </source>
</evidence>
<evidence type="ECO:0000313" key="17">
    <source>
        <dbReference type="EMBL" id="MBK6266252.1"/>
    </source>
</evidence>
<keyword evidence="6 13" id="KW-0479">Metal-binding</keyword>